<evidence type="ECO:0000256" key="4">
    <source>
        <dbReference type="ARBA" id="ARBA00022833"/>
    </source>
</evidence>
<keyword evidence="4" id="KW-0862">Zinc</keyword>
<dbReference type="NCBIfam" id="TIGR02022">
    <property type="entry name" value="hutF"/>
    <property type="match status" value="1"/>
</dbReference>
<dbReference type="PANTHER" id="PTHR11271">
    <property type="entry name" value="GUANINE DEAMINASE"/>
    <property type="match status" value="1"/>
</dbReference>
<evidence type="ECO:0000256" key="2">
    <source>
        <dbReference type="ARBA" id="ARBA00022723"/>
    </source>
</evidence>
<proteinExistence type="predicted"/>
<evidence type="ECO:0000256" key="1">
    <source>
        <dbReference type="ARBA" id="ARBA00001947"/>
    </source>
</evidence>
<dbReference type="Gene3D" id="2.30.40.10">
    <property type="entry name" value="Urease, subunit C, domain 1"/>
    <property type="match status" value="1"/>
</dbReference>
<dbReference type="EC" id="3.5.3.13" evidence="6"/>
<accession>A0ABS3QDK1</accession>
<sequence length="437" mass="48213">MTYFLFSSLLLKEGWLSPAYVGVNAQGIIEYLSQEPPTELGVVVQKVAGAALPGFQNAHSHAFQYGMAGQAEQHAVGARDDFWSWREAMYACAETFSPEQNEQVATTLYRHLLRNGYTSVVEFHYLHHDPTGRPYANLAEMGERLVAAARAAGIKITLVPVFYQKGDFGREPQPRQRRFISPTLDDYLNLLASSRQAVTHYERAQLGFGVHSLRAVEAADVLATHAQGPADLPFHLHAAEQTLEVERCQAHLGARPVEWLLDNLPLSERFHLVHCTHLTPAETTRLAQSGANVVLCPGTEGNLGDGIFSLVDYAEAGGSWSIGTDSHISLNPLEDLRWLDYGQRLIHRRRNIFADGALVLVNKTFFAGHRAAGRTPINYFALGQPLDAVVYDLNQPLLAQAGVQYLLPAIMYTTDPSAILGTLVDGQWAYRAGEKQA</sequence>
<dbReference type="Pfam" id="PF01979">
    <property type="entry name" value="Amidohydro_1"/>
    <property type="match status" value="1"/>
</dbReference>
<protein>
    <submittedName>
        <fullName evidence="6">Formimidoylglutamate deiminase</fullName>
        <ecNumber evidence="6">3.5.3.13</ecNumber>
    </submittedName>
</protein>
<dbReference type="RefSeq" id="WP_208174933.1">
    <property type="nucleotide sequence ID" value="NZ_JAGETZ010000003.1"/>
</dbReference>
<dbReference type="InterPro" id="IPR051607">
    <property type="entry name" value="Metallo-dep_hydrolases"/>
</dbReference>
<name>A0ABS3QDK1_9BACT</name>
<dbReference type="InterPro" id="IPR010252">
    <property type="entry name" value="HutF"/>
</dbReference>
<dbReference type="InterPro" id="IPR006680">
    <property type="entry name" value="Amidohydro-rel"/>
</dbReference>
<dbReference type="PANTHER" id="PTHR11271:SF48">
    <property type="entry name" value="AMIDOHYDROLASE-RELATED DOMAIN-CONTAINING PROTEIN"/>
    <property type="match status" value="1"/>
</dbReference>
<comment type="cofactor">
    <cofactor evidence="1">
        <name>Zn(2+)</name>
        <dbReference type="ChEBI" id="CHEBI:29105"/>
    </cofactor>
</comment>
<feature type="domain" description="Amidohydrolase-related" evidence="5">
    <location>
        <begin position="51"/>
        <end position="428"/>
    </location>
</feature>
<keyword evidence="7" id="KW-1185">Reference proteome</keyword>
<dbReference type="Gene3D" id="3.20.20.140">
    <property type="entry name" value="Metal-dependent hydrolases"/>
    <property type="match status" value="1"/>
</dbReference>
<gene>
    <name evidence="6" type="primary">hutF</name>
    <name evidence="6" type="ORF">J4E00_09665</name>
</gene>
<dbReference type="EMBL" id="JAGETZ010000003">
    <property type="protein sequence ID" value="MBO2009317.1"/>
    <property type="molecule type" value="Genomic_DNA"/>
</dbReference>
<dbReference type="GO" id="GO:0050416">
    <property type="term" value="F:formimidoylglutamate deiminase activity"/>
    <property type="evidence" value="ECO:0007669"/>
    <property type="project" value="UniProtKB-EC"/>
</dbReference>
<reference evidence="6 7" key="1">
    <citation type="submission" date="2021-03" db="EMBL/GenBank/DDBJ databases">
        <authorList>
            <person name="Kim M.K."/>
        </authorList>
    </citation>
    <scope>NUCLEOTIDE SEQUENCE [LARGE SCALE GENOMIC DNA]</scope>
    <source>
        <strain evidence="6 7">BT442</strain>
    </source>
</reference>
<evidence type="ECO:0000259" key="5">
    <source>
        <dbReference type="Pfam" id="PF01979"/>
    </source>
</evidence>
<dbReference type="SUPFAM" id="SSF51556">
    <property type="entry name" value="Metallo-dependent hydrolases"/>
    <property type="match status" value="1"/>
</dbReference>
<dbReference type="InterPro" id="IPR032466">
    <property type="entry name" value="Metal_Hydrolase"/>
</dbReference>
<organism evidence="6 7">
    <name type="scientific">Hymenobacter negativus</name>
    <dbReference type="NCBI Taxonomy" id="2795026"/>
    <lineage>
        <taxon>Bacteria</taxon>
        <taxon>Pseudomonadati</taxon>
        <taxon>Bacteroidota</taxon>
        <taxon>Cytophagia</taxon>
        <taxon>Cytophagales</taxon>
        <taxon>Hymenobacteraceae</taxon>
        <taxon>Hymenobacter</taxon>
    </lineage>
</organism>
<dbReference type="NCBIfam" id="NF006681">
    <property type="entry name" value="PRK09229.1-2"/>
    <property type="match status" value="1"/>
</dbReference>
<evidence type="ECO:0000256" key="3">
    <source>
        <dbReference type="ARBA" id="ARBA00022801"/>
    </source>
</evidence>
<dbReference type="InterPro" id="IPR011059">
    <property type="entry name" value="Metal-dep_hydrolase_composite"/>
</dbReference>
<evidence type="ECO:0000313" key="6">
    <source>
        <dbReference type="EMBL" id="MBO2009317.1"/>
    </source>
</evidence>
<comment type="caution">
    <text evidence="6">The sequence shown here is derived from an EMBL/GenBank/DDBJ whole genome shotgun (WGS) entry which is preliminary data.</text>
</comment>
<dbReference type="Proteomes" id="UP000664369">
    <property type="component" value="Unassembled WGS sequence"/>
</dbReference>
<keyword evidence="2" id="KW-0479">Metal-binding</keyword>
<evidence type="ECO:0000313" key="7">
    <source>
        <dbReference type="Proteomes" id="UP000664369"/>
    </source>
</evidence>
<keyword evidence="3 6" id="KW-0378">Hydrolase</keyword>